<name>A0A8T1TMC0_9STRA</name>
<comment type="caution">
    <text evidence="2">The sequence shown here is derived from an EMBL/GenBank/DDBJ whole genome shotgun (WGS) entry which is preliminary data.</text>
</comment>
<feature type="compositionally biased region" description="Low complexity" evidence="1">
    <location>
        <begin position="57"/>
        <end position="74"/>
    </location>
</feature>
<dbReference type="AlphaFoldDB" id="A0A8T1TMC0"/>
<gene>
    <name evidence="2" type="ORF">JG687_00019117</name>
</gene>
<protein>
    <submittedName>
        <fullName evidence="2">Uncharacterized protein</fullName>
    </submittedName>
</protein>
<proteinExistence type="predicted"/>
<accession>A0A8T1TMC0</accession>
<organism evidence="2 3">
    <name type="scientific">Phytophthora cactorum</name>
    <dbReference type="NCBI Taxonomy" id="29920"/>
    <lineage>
        <taxon>Eukaryota</taxon>
        <taxon>Sar</taxon>
        <taxon>Stramenopiles</taxon>
        <taxon>Oomycota</taxon>
        <taxon>Peronosporomycetes</taxon>
        <taxon>Peronosporales</taxon>
        <taxon>Peronosporaceae</taxon>
        <taxon>Phytophthora</taxon>
    </lineage>
</organism>
<feature type="region of interest" description="Disordered" evidence="1">
    <location>
        <begin position="1"/>
        <end position="74"/>
    </location>
</feature>
<dbReference type="VEuPathDB" id="FungiDB:PC110_g22030"/>
<evidence type="ECO:0000256" key="1">
    <source>
        <dbReference type="SAM" id="MobiDB-lite"/>
    </source>
</evidence>
<evidence type="ECO:0000313" key="2">
    <source>
        <dbReference type="EMBL" id="KAG6942335.1"/>
    </source>
</evidence>
<sequence>MLTRQFVRPNHIHREEQNSSSSTGEPSESDTDGEFVDACRHSPAESSIGDAANRVQSSYTSPAMSTASATSTDTVILEDATDSKVAEDVGESPTIPSPVYVSILREAQRSHIEIAALFQQELVEVLVPQHCRT</sequence>
<reference evidence="2" key="1">
    <citation type="submission" date="2021-01" db="EMBL/GenBank/DDBJ databases">
        <title>Phytophthora aleatoria, a newly-described species from Pinus radiata is distinct from Phytophthora cactorum isolates based on comparative genomics.</title>
        <authorList>
            <person name="Mcdougal R."/>
            <person name="Panda P."/>
            <person name="Williams N."/>
            <person name="Studholme D.J."/>
        </authorList>
    </citation>
    <scope>NUCLEOTIDE SEQUENCE</scope>
    <source>
        <strain evidence="2">NZFS 3830</strain>
    </source>
</reference>
<dbReference type="OrthoDB" id="10452142at2759"/>
<dbReference type="Proteomes" id="UP000688947">
    <property type="component" value="Unassembled WGS sequence"/>
</dbReference>
<evidence type="ECO:0000313" key="3">
    <source>
        <dbReference type="Proteomes" id="UP000688947"/>
    </source>
</evidence>
<dbReference type="EMBL" id="JAENGZ010003025">
    <property type="protein sequence ID" value="KAG6942335.1"/>
    <property type="molecule type" value="Genomic_DNA"/>
</dbReference>